<dbReference type="PANTHER" id="PTHR34315:SF1">
    <property type="entry name" value="INTRADIOL RING-CLEAVAGE DIOXYGENASES DOMAIN-CONTAINING PROTEIN-RELATED"/>
    <property type="match status" value="1"/>
</dbReference>
<proteinExistence type="predicted"/>
<evidence type="ECO:0000256" key="1">
    <source>
        <dbReference type="SAM" id="MobiDB-lite"/>
    </source>
</evidence>
<dbReference type="EMBL" id="AP022870">
    <property type="protein sequence ID" value="BCB76207.1"/>
    <property type="molecule type" value="Genomic_DNA"/>
</dbReference>
<evidence type="ECO:0000313" key="4">
    <source>
        <dbReference type="Proteomes" id="UP000502508"/>
    </source>
</evidence>
<reference evidence="3 4" key="1">
    <citation type="submission" date="2020-03" db="EMBL/GenBank/DDBJ databases">
        <title>Whole genome shotgun sequence of Phytohabitans flavus NBRC 107702.</title>
        <authorList>
            <person name="Komaki H."/>
            <person name="Tamura T."/>
        </authorList>
    </citation>
    <scope>NUCLEOTIDE SEQUENCE [LARGE SCALE GENOMIC DNA]</scope>
    <source>
        <strain evidence="3 4">NBRC 107702</strain>
    </source>
</reference>
<dbReference type="KEGG" id="pfla:Pflav_026170"/>
<dbReference type="InterPro" id="IPR006311">
    <property type="entry name" value="TAT_signal"/>
</dbReference>
<sequence length="294" mass="30673">MPHKQYQGRPLPRPDEELVDQGLGFDLGTLMGRRRMLKALGLGITGMGLSSCGASSSPAPPAAPSAALTPAEAVASANGEIPDETAGPYPGDGSNGPNVLDDSGIVRGDIRSSFGETSGTAEGVPMTLELVIQDLAGGGKPFAGVAVYVWHCDREGRYSLYSDGAQDQNYLRGVQIADAAGRVRFTSIFPACYAGRWPHIHFEVYPDQGSITDAGNTIATSQVALPDDVSRQVYAQSGYEQSIRNMSGLSLRGDNVFRDGGANQLGAATGNVTNGYTISLTVGVDTTTTSRGGR</sequence>
<dbReference type="RefSeq" id="WP_173036312.1">
    <property type="nucleotide sequence ID" value="NZ_AP022870.1"/>
</dbReference>
<keyword evidence="3" id="KW-0223">Dioxygenase</keyword>
<evidence type="ECO:0000313" key="3">
    <source>
        <dbReference type="EMBL" id="BCB76207.1"/>
    </source>
</evidence>
<dbReference type="CDD" id="cd03457">
    <property type="entry name" value="intradiol_dioxygenase_like"/>
    <property type="match status" value="1"/>
</dbReference>
<keyword evidence="3" id="KW-0560">Oxidoreductase</keyword>
<dbReference type="InterPro" id="IPR000627">
    <property type="entry name" value="Intradiol_dOase_C"/>
</dbReference>
<dbReference type="PROSITE" id="PS51318">
    <property type="entry name" value="TAT"/>
    <property type="match status" value="1"/>
</dbReference>
<feature type="compositionally biased region" description="Low complexity" evidence="1">
    <location>
        <begin position="64"/>
        <end position="77"/>
    </location>
</feature>
<dbReference type="Proteomes" id="UP000502508">
    <property type="component" value="Chromosome"/>
</dbReference>
<accession>A0A6F8XQX5</accession>
<protein>
    <submittedName>
        <fullName evidence="3">3,4-dioxygenase subunit beta</fullName>
    </submittedName>
</protein>
<reference evidence="3 4" key="2">
    <citation type="submission" date="2020-03" db="EMBL/GenBank/DDBJ databases">
        <authorList>
            <person name="Ichikawa N."/>
            <person name="Kimura A."/>
            <person name="Kitahashi Y."/>
            <person name="Uohara A."/>
        </authorList>
    </citation>
    <scope>NUCLEOTIDE SEQUENCE [LARGE SCALE GENOMIC DNA]</scope>
    <source>
        <strain evidence="3 4">NBRC 107702</strain>
    </source>
</reference>
<keyword evidence="4" id="KW-1185">Reference proteome</keyword>
<dbReference type="SUPFAM" id="SSF49482">
    <property type="entry name" value="Aromatic compound dioxygenase"/>
    <property type="match status" value="1"/>
</dbReference>
<gene>
    <name evidence="3" type="ORF">Pflav_026170</name>
</gene>
<dbReference type="PANTHER" id="PTHR34315">
    <property type="match status" value="1"/>
</dbReference>
<dbReference type="Gene3D" id="2.60.130.10">
    <property type="entry name" value="Aromatic compound dioxygenase"/>
    <property type="match status" value="1"/>
</dbReference>
<feature type="domain" description="Intradiol ring-cleavage dioxygenases" evidence="2">
    <location>
        <begin position="118"/>
        <end position="194"/>
    </location>
</feature>
<evidence type="ECO:0000259" key="2">
    <source>
        <dbReference type="Pfam" id="PF00775"/>
    </source>
</evidence>
<dbReference type="Pfam" id="PF00775">
    <property type="entry name" value="Dioxygenase_C"/>
    <property type="match status" value="1"/>
</dbReference>
<dbReference type="AlphaFoldDB" id="A0A6F8XQX5"/>
<feature type="region of interest" description="Disordered" evidence="1">
    <location>
        <begin position="51"/>
        <end position="102"/>
    </location>
</feature>
<dbReference type="GO" id="GO:0008199">
    <property type="term" value="F:ferric iron binding"/>
    <property type="evidence" value="ECO:0007669"/>
    <property type="project" value="InterPro"/>
</dbReference>
<dbReference type="InterPro" id="IPR015889">
    <property type="entry name" value="Intradiol_dOase_core"/>
</dbReference>
<name>A0A6F8XQX5_9ACTN</name>
<dbReference type="GO" id="GO:0016702">
    <property type="term" value="F:oxidoreductase activity, acting on single donors with incorporation of molecular oxygen, incorporation of two atoms of oxygen"/>
    <property type="evidence" value="ECO:0007669"/>
    <property type="project" value="InterPro"/>
</dbReference>
<organism evidence="3 4">
    <name type="scientific">Phytohabitans flavus</name>
    <dbReference type="NCBI Taxonomy" id="1076124"/>
    <lineage>
        <taxon>Bacteria</taxon>
        <taxon>Bacillati</taxon>
        <taxon>Actinomycetota</taxon>
        <taxon>Actinomycetes</taxon>
        <taxon>Micromonosporales</taxon>
        <taxon>Micromonosporaceae</taxon>
    </lineage>
</organism>